<accession>A0A0L9VCD1</accession>
<protein>
    <submittedName>
        <fullName evidence="1">Uncharacterized protein</fullName>
    </submittedName>
</protein>
<dbReference type="Gramene" id="KOM52314">
    <property type="protein sequence ID" value="KOM52314"/>
    <property type="gene ID" value="LR48_Vigan09g097300"/>
</dbReference>
<dbReference type="Proteomes" id="UP000053144">
    <property type="component" value="Chromosome 9"/>
</dbReference>
<dbReference type="AlphaFoldDB" id="A0A0L9VCD1"/>
<gene>
    <name evidence="1" type="ORF">LR48_Vigan09g097300</name>
</gene>
<sequence length="165" mass="19091">MGFRMKRWMLEVMENGQRLCKLAMRIVSHSESLWRDALCQGHSHSELVHCANNLRGFSLFEYSHSEFERYVNGWGQKNEYRELGLGGYPNTLMIFHSHLERIDACGEVVGGPSVGATRRPIARWCSFAHRVESFPFIRLDFHLDGSKSWFHHRLGGCRALFGFSL</sequence>
<organism evidence="1 2">
    <name type="scientific">Phaseolus angularis</name>
    <name type="common">Azuki bean</name>
    <name type="synonym">Vigna angularis</name>
    <dbReference type="NCBI Taxonomy" id="3914"/>
    <lineage>
        <taxon>Eukaryota</taxon>
        <taxon>Viridiplantae</taxon>
        <taxon>Streptophyta</taxon>
        <taxon>Embryophyta</taxon>
        <taxon>Tracheophyta</taxon>
        <taxon>Spermatophyta</taxon>
        <taxon>Magnoliopsida</taxon>
        <taxon>eudicotyledons</taxon>
        <taxon>Gunneridae</taxon>
        <taxon>Pentapetalae</taxon>
        <taxon>rosids</taxon>
        <taxon>fabids</taxon>
        <taxon>Fabales</taxon>
        <taxon>Fabaceae</taxon>
        <taxon>Papilionoideae</taxon>
        <taxon>50 kb inversion clade</taxon>
        <taxon>NPAAA clade</taxon>
        <taxon>indigoferoid/millettioid clade</taxon>
        <taxon>Phaseoleae</taxon>
        <taxon>Vigna</taxon>
    </lineage>
</organism>
<name>A0A0L9VCD1_PHAAN</name>
<dbReference type="EMBL" id="CM003379">
    <property type="protein sequence ID" value="KOM52314.1"/>
    <property type="molecule type" value="Genomic_DNA"/>
</dbReference>
<reference evidence="2" key="1">
    <citation type="journal article" date="2015" name="Proc. Natl. Acad. Sci. U.S.A.">
        <title>Genome sequencing of adzuki bean (Vigna angularis) provides insight into high starch and low fat accumulation and domestication.</title>
        <authorList>
            <person name="Yang K."/>
            <person name="Tian Z."/>
            <person name="Chen C."/>
            <person name="Luo L."/>
            <person name="Zhao B."/>
            <person name="Wang Z."/>
            <person name="Yu L."/>
            <person name="Li Y."/>
            <person name="Sun Y."/>
            <person name="Li W."/>
            <person name="Chen Y."/>
            <person name="Li Y."/>
            <person name="Zhang Y."/>
            <person name="Ai D."/>
            <person name="Zhao J."/>
            <person name="Shang C."/>
            <person name="Ma Y."/>
            <person name="Wu B."/>
            <person name="Wang M."/>
            <person name="Gao L."/>
            <person name="Sun D."/>
            <person name="Zhang P."/>
            <person name="Guo F."/>
            <person name="Wang W."/>
            <person name="Li Y."/>
            <person name="Wang J."/>
            <person name="Varshney R.K."/>
            <person name="Wang J."/>
            <person name="Ling H.Q."/>
            <person name="Wan P."/>
        </authorList>
    </citation>
    <scope>NUCLEOTIDE SEQUENCE</scope>
    <source>
        <strain evidence="2">cv. Jingnong 6</strain>
    </source>
</reference>
<evidence type="ECO:0000313" key="1">
    <source>
        <dbReference type="EMBL" id="KOM52314.1"/>
    </source>
</evidence>
<evidence type="ECO:0000313" key="2">
    <source>
        <dbReference type="Proteomes" id="UP000053144"/>
    </source>
</evidence>
<proteinExistence type="predicted"/>